<evidence type="ECO:0000313" key="7">
    <source>
        <dbReference type="Proteomes" id="UP000017184"/>
    </source>
</evidence>
<dbReference type="CDD" id="cd13708">
    <property type="entry name" value="PBP2_BvgS_like_1"/>
    <property type="match status" value="1"/>
</dbReference>
<dbReference type="KEGG" id="cbx:Cenrod_1798"/>
<evidence type="ECO:0000256" key="3">
    <source>
        <dbReference type="SAM" id="Phobius"/>
    </source>
</evidence>
<feature type="domain" description="GGDEF" evidence="5">
    <location>
        <begin position="332"/>
        <end position="459"/>
    </location>
</feature>
<proteinExistence type="predicted"/>
<dbReference type="PROSITE" id="PS50887">
    <property type="entry name" value="GGDEF"/>
    <property type="match status" value="1"/>
</dbReference>
<accession>U5N934</accession>
<reference evidence="6 7" key="1">
    <citation type="journal article" date="2013" name="Genome Biol.">
        <title>Genomic analysis reveals key aspects of prokaryotic symbiosis in the phototrophic consortium "Chlorochromatium aggregatum".</title>
        <authorList>
            <person name="Liu Z."/>
            <person name="Muller J."/>
            <person name="Li T."/>
            <person name="Alvey R.M."/>
            <person name="Vogl K."/>
            <person name="Frigaard N.U."/>
            <person name="Rockwell N.C."/>
            <person name="Boyd E.S."/>
            <person name="Tomsho L.P."/>
            <person name="Schuster S.C."/>
            <person name="Henke P."/>
            <person name="Rohde M."/>
            <person name="Overmann J."/>
            <person name="Bryant D.A."/>
        </authorList>
    </citation>
    <scope>NUCLEOTIDE SEQUENCE [LARGE SCALE GENOMIC DNA]</scope>
    <source>
        <strain evidence="6">CR</strain>
    </source>
</reference>
<dbReference type="EMBL" id="CP004885">
    <property type="protein sequence ID" value="AGX87882.1"/>
    <property type="molecule type" value="Genomic_DNA"/>
</dbReference>
<dbReference type="eggNOG" id="COG3706">
    <property type="taxonomic scope" value="Bacteria"/>
</dbReference>
<dbReference type="SMART" id="SM00062">
    <property type="entry name" value="PBPb"/>
    <property type="match status" value="1"/>
</dbReference>
<dbReference type="InterPro" id="IPR029787">
    <property type="entry name" value="Nucleotide_cyclase"/>
</dbReference>
<keyword evidence="3" id="KW-0472">Membrane</keyword>
<name>U5N934_9BURK</name>
<feature type="transmembrane region" description="Helical" evidence="3">
    <location>
        <begin position="269"/>
        <end position="287"/>
    </location>
</feature>
<dbReference type="SUPFAM" id="SSF55073">
    <property type="entry name" value="Nucleotide cyclase"/>
    <property type="match status" value="1"/>
</dbReference>
<dbReference type="SMART" id="SM00267">
    <property type="entry name" value="GGDEF"/>
    <property type="match status" value="1"/>
</dbReference>
<dbReference type="Proteomes" id="UP000017184">
    <property type="component" value="Chromosome"/>
</dbReference>
<dbReference type="InterPro" id="IPR001638">
    <property type="entry name" value="Solute-binding_3/MltF_N"/>
</dbReference>
<dbReference type="InterPro" id="IPR043128">
    <property type="entry name" value="Rev_trsase/Diguanyl_cyclase"/>
</dbReference>
<dbReference type="eggNOG" id="COG0834">
    <property type="taxonomic scope" value="Bacteria"/>
</dbReference>
<evidence type="ECO:0000256" key="2">
    <source>
        <dbReference type="ARBA" id="ARBA00034247"/>
    </source>
</evidence>
<dbReference type="HOGENOM" id="CLU_020667_1_0_4"/>
<dbReference type="InterPro" id="IPR000160">
    <property type="entry name" value="GGDEF_dom"/>
</dbReference>
<dbReference type="GO" id="GO:0052621">
    <property type="term" value="F:diguanylate cyclase activity"/>
    <property type="evidence" value="ECO:0007669"/>
    <property type="project" value="UniProtKB-EC"/>
</dbReference>
<keyword evidence="3" id="KW-1133">Transmembrane helix</keyword>
<dbReference type="PANTHER" id="PTHR45138:SF9">
    <property type="entry name" value="DIGUANYLATE CYCLASE DGCM-RELATED"/>
    <property type="match status" value="1"/>
</dbReference>
<dbReference type="Gene3D" id="3.40.190.10">
    <property type="entry name" value="Periplasmic binding protein-like II"/>
    <property type="match status" value="2"/>
</dbReference>
<dbReference type="GO" id="GO:0043709">
    <property type="term" value="P:cell adhesion involved in single-species biofilm formation"/>
    <property type="evidence" value="ECO:0007669"/>
    <property type="project" value="TreeGrafter"/>
</dbReference>
<dbReference type="NCBIfam" id="TIGR00254">
    <property type="entry name" value="GGDEF"/>
    <property type="match status" value="1"/>
</dbReference>
<evidence type="ECO:0000259" key="5">
    <source>
        <dbReference type="PROSITE" id="PS50887"/>
    </source>
</evidence>
<feature type="signal peptide" evidence="4">
    <location>
        <begin position="1"/>
        <end position="19"/>
    </location>
</feature>
<keyword evidence="4" id="KW-0732">Signal</keyword>
<dbReference type="RefSeq" id="WP_022774242.1">
    <property type="nucleotide sequence ID" value="NC_022576.1"/>
</dbReference>
<dbReference type="STRING" id="946483.Cenrod_1798"/>
<dbReference type="CDD" id="cd01949">
    <property type="entry name" value="GGDEF"/>
    <property type="match status" value="1"/>
</dbReference>
<keyword evidence="3" id="KW-0812">Transmembrane</keyword>
<sequence>MLKKLLLAIAMAGSALAGAQDPEIALTPEEREYLRRIPAIKMCVDPDWTPFEHIDKQGRHVGIAADLVQRVAQRVGLRIDLYPTKTWEESVAASKVGHCHILSFLNQTPSREEWLSFTDPIFYDQNIIITREEHPYIGDIRGLKDERVALPGGTMVEERIRRDFPNLVIVTTGSESEAVSLVSERKAELTVRSLIVAAYAIKKEGLFNLKIAGQIPEYSNKLRIGVRKEEPLLRSILDKGVQTITPQDREAIANRHVSVQVYSNFDTTLLWQVGAVALVVIALVLYWNRKLQAINREFERLSITDRLTGLYNRLRLDTVLEAEVQRSSRFGQPFSVILLDIDHFKAVNDEYGHHTGDDVLIEVARILQTHTRETDVVGRWGGEEFLVVCPHTHREGARTLAENLRSKMQERDIPTVGHKTASFGVAAYEAKDHAKDVVARADTALYEAKRNGRNRVEAG</sequence>
<dbReference type="PANTHER" id="PTHR45138">
    <property type="entry name" value="REGULATORY COMPONENTS OF SENSORY TRANSDUCTION SYSTEM"/>
    <property type="match status" value="1"/>
</dbReference>
<dbReference type="Gene3D" id="3.30.70.270">
    <property type="match status" value="1"/>
</dbReference>
<dbReference type="OrthoDB" id="9813903at2"/>
<dbReference type="Pfam" id="PF00990">
    <property type="entry name" value="GGDEF"/>
    <property type="match status" value="1"/>
</dbReference>
<evidence type="ECO:0000256" key="1">
    <source>
        <dbReference type="ARBA" id="ARBA00012528"/>
    </source>
</evidence>
<gene>
    <name evidence="6" type="ORF">Cenrod_1798</name>
</gene>
<dbReference type="GO" id="GO:1902201">
    <property type="term" value="P:negative regulation of bacterial-type flagellum-dependent cell motility"/>
    <property type="evidence" value="ECO:0007669"/>
    <property type="project" value="TreeGrafter"/>
</dbReference>
<comment type="catalytic activity">
    <reaction evidence="2">
        <text>2 GTP = 3',3'-c-di-GMP + 2 diphosphate</text>
        <dbReference type="Rhea" id="RHEA:24898"/>
        <dbReference type="ChEBI" id="CHEBI:33019"/>
        <dbReference type="ChEBI" id="CHEBI:37565"/>
        <dbReference type="ChEBI" id="CHEBI:58805"/>
        <dbReference type="EC" id="2.7.7.65"/>
    </reaction>
</comment>
<dbReference type="SUPFAM" id="SSF53850">
    <property type="entry name" value="Periplasmic binding protein-like II"/>
    <property type="match status" value="1"/>
</dbReference>
<feature type="chain" id="PRO_5004662911" description="diguanylate cyclase" evidence="4">
    <location>
        <begin position="20"/>
        <end position="459"/>
    </location>
</feature>
<evidence type="ECO:0000256" key="4">
    <source>
        <dbReference type="SAM" id="SignalP"/>
    </source>
</evidence>
<evidence type="ECO:0000313" key="6">
    <source>
        <dbReference type="EMBL" id="AGX87882.1"/>
    </source>
</evidence>
<protein>
    <recommendedName>
        <fullName evidence="1">diguanylate cyclase</fullName>
        <ecNumber evidence="1">2.7.7.65</ecNumber>
    </recommendedName>
</protein>
<dbReference type="EC" id="2.7.7.65" evidence="1"/>
<dbReference type="Pfam" id="PF00497">
    <property type="entry name" value="SBP_bac_3"/>
    <property type="match status" value="1"/>
</dbReference>
<dbReference type="AlphaFoldDB" id="U5N934"/>
<dbReference type="FunFam" id="3.30.70.270:FF:000001">
    <property type="entry name" value="Diguanylate cyclase domain protein"/>
    <property type="match status" value="1"/>
</dbReference>
<keyword evidence="7" id="KW-1185">Reference proteome</keyword>
<dbReference type="GO" id="GO:0005886">
    <property type="term" value="C:plasma membrane"/>
    <property type="evidence" value="ECO:0007669"/>
    <property type="project" value="TreeGrafter"/>
</dbReference>
<organism evidence="6 7">
    <name type="scientific">Candidatus Symbiobacter mobilis CR</name>
    <dbReference type="NCBI Taxonomy" id="946483"/>
    <lineage>
        <taxon>Bacteria</taxon>
        <taxon>Pseudomonadati</taxon>
        <taxon>Pseudomonadota</taxon>
        <taxon>Betaproteobacteria</taxon>
        <taxon>Burkholderiales</taxon>
        <taxon>Comamonadaceae</taxon>
    </lineage>
</organism>
<dbReference type="InterPro" id="IPR050469">
    <property type="entry name" value="Diguanylate_Cyclase"/>
</dbReference>